<dbReference type="BioCyc" id="CAULO:CC3547-MONOMER"/>
<dbReference type="AlphaFoldDB" id="Q9A2L4"/>
<feature type="compositionally biased region" description="Polar residues" evidence="1">
    <location>
        <begin position="44"/>
        <end position="57"/>
    </location>
</feature>
<organism evidence="2 3">
    <name type="scientific">Caulobacter vibrioides (strain ATCC 19089 / CIP 103742 / CB 15)</name>
    <name type="common">Caulobacter crescentus</name>
    <dbReference type="NCBI Taxonomy" id="190650"/>
    <lineage>
        <taxon>Bacteria</taxon>
        <taxon>Pseudomonadati</taxon>
        <taxon>Pseudomonadota</taxon>
        <taxon>Alphaproteobacteria</taxon>
        <taxon>Caulobacterales</taxon>
        <taxon>Caulobacteraceae</taxon>
        <taxon>Caulobacter</taxon>
    </lineage>
</organism>
<dbReference type="EnsemblBacteria" id="AAK25509">
    <property type="protein sequence ID" value="AAK25509"/>
    <property type="gene ID" value="CC_3547"/>
</dbReference>
<feature type="compositionally biased region" description="Low complexity" evidence="1">
    <location>
        <begin position="32"/>
        <end position="43"/>
    </location>
</feature>
<feature type="compositionally biased region" description="Basic residues" evidence="1">
    <location>
        <begin position="1"/>
        <end position="10"/>
    </location>
</feature>
<dbReference type="PIR" id="A87689">
    <property type="entry name" value="A87689"/>
</dbReference>
<name>Q9A2L4_CAUVC</name>
<sequence>MDRRAGHGCRRSSWSAPVRGLLGSRAERRSRPPSSRARTTWRSGQSSRNANTHSRSPGSPGRSVASPAPSAVRPREADLTCPHLACFAGRPPPEGAEGTREPSSPSGGGARSAEGVRDQERNPATTRRLSDSPSRPNLLVSERLSEALRWRVRRSSCR</sequence>
<evidence type="ECO:0000313" key="2">
    <source>
        <dbReference type="EMBL" id="AAK25509.1"/>
    </source>
</evidence>
<dbReference type="Proteomes" id="UP000001816">
    <property type="component" value="Chromosome"/>
</dbReference>
<gene>
    <name evidence="2" type="ordered locus">CC_3547</name>
</gene>
<dbReference type="EMBL" id="AE005673">
    <property type="protein sequence ID" value="AAK25509.1"/>
    <property type="molecule type" value="Genomic_DNA"/>
</dbReference>
<accession>Q9A2L4</accession>
<evidence type="ECO:0000313" key="3">
    <source>
        <dbReference type="Proteomes" id="UP000001816"/>
    </source>
</evidence>
<reference evidence="2 3" key="1">
    <citation type="journal article" date="2001" name="Proc. Natl. Acad. Sci. U.S.A.">
        <title>Complete genome sequence of Caulobacter crescentus.</title>
        <authorList>
            <person name="Nierman W.C."/>
            <person name="Feldblyum T.V."/>
            <person name="Laub M.T."/>
            <person name="Paulsen I.T."/>
            <person name="Nelson K.E."/>
            <person name="Eisen J.A."/>
            <person name="Heidelberg J.F."/>
            <person name="Alley M.R."/>
            <person name="Ohta N."/>
            <person name="Maddock J.R."/>
            <person name="Potocka I."/>
            <person name="Nelson W.C."/>
            <person name="Newton A."/>
            <person name="Stephens C."/>
            <person name="Phadke N.D."/>
            <person name="Ely B."/>
            <person name="DeBoy R.T."/>
            <person name="Dodson R.J."/>
            <person name="Durkin A.S."/>
            <person name="Gwinn M.L."/>
            <person name="Haft D.H."/>
            <person name="Kolonay J.F."/>
            <person name="Smit J."/>
            <person name="Craven M.B."/>
            <person name="Khouri H."/>
            <person name="Shetty J."/>
            <person name="Berry K."/>
            <person name="Utterback T."/>
            <person name="Tran K."/>
            <person name="Wolf A."/>
            <person name="Vamathevan J."/>
            <person name="Ermolaeva M."/>
            <person name="White O."/>
            <person name="Salzberg S.L."/>
            <person name="Venter J.C."/>
            <person name="Shapiro L."/>
            <person name="Fraser C.M."/>
        </authorList>
    </citation>
    <scope>NUCLEOTIDE SEQUENCE [LARGE SCALE GENOMIC DNA]</scope>
    <source>
        <strain evidence="3">ATCC 19089 / CB15</strain>
    </source>
</reference>
<feature type="region of interest" description="Disordered" evidence="1">
    <location>
        <begin position="1"/>
        <end position="138"/>
    </location>
</feature>
<evidence type="ECO:0000256" key="1">
    <source>
        <dbReference type="SAM" id="MobiDB-lite"/>
    </source>
</evidence>
<dbReference type="HOGENOM" id="CLU_1666239_0_0_5"/>
<keyword evidence="3" id="KW-1185">Reference proteome</keyword>
<protein>
    <submittedName>
        <fullName evidence="2">Uncharacterized protein</fullName>
    </submittedName>
</protein>
<dbReference type="KEGG" id="ccr:CC_3547"/>
<proteinExistence type="predicted"/>
<feature type="compositionally biased region" description="Polar residues" evidence="1">
    <location>
        <begin position="122"/>
        <end position="135"/>
    </location>
</feature>
<dbReference type="STRING" id="190650.CC_3547"/>